<dbReference type="Pfam" id="PF13541">
    <property type="entry name" value="ChlI"/>
    <property type="match status" value="1"/>
</dbReference>
<dbReference type="InterPro" id="IPR025943">
    <property type="entry name" value="Sigma_54_int_dom_ATP-bd_2"/>
</dbReference>
<gene>
    <name evidence="3" type="ORF">ENX73_06725</name>
</gene>
<accession>A0A7V3VTB4</accession>
<comment type="similarity">
    <text evidence="1">Belongs to the Mg-chelatase subunits D/I family. ComM subfamily.</text>
</comment>
<dbReference type="Pfam" id="PF13335">
    <property type="entry name" value="Mg_chelatase_C"/>
    <property type="match status" value="1"/>
</dbReference>
<keyword evidence="3" id="KW-0067">ATP-binding</keyword>
<dbReference type="SUPFAM" id="SSF52540">
    <property type="entry name" value="P-loop containing nucleoside triphosphate hydrolases"/>
    <property type="match status" value="1"/>
</dbReference>
<evidence type="ECO:0000256" key="1">
    <source>
        <dbReference type="ARBA" id="ARBA00006354"/>
    </source>
</evidence>
<evidence type="ECO:0000259" key="2">
    <source>
        <dbReference type="SMART" id="SM00382"/>
    </source>
</evidence>
<dbReference type="Pfam" id="PF01078">
    <property type="entry name" value="Mg_chelatase"/>
    <property type="match status" value="1"/>
</dbReference>
<organism evidence="3">
    <name type="scientific">Mesoaciditoga lauensis</name>
    <dbReference type="NCBI Taxonomy" id="1495039"/>
    <lineage>
        <taxon>Bacteria</taxon>
        <taxon>Thermotogati</taxon>
        <taxon>Thermotogota</taxon>
        <taxon>Thermotogae</taxon>
        <taxon>Mesoaciditogales</taxon>
        <taxon>Mesoaciditogaceae</taxon>
        <taxon>Mesoaciditoga</taxon>
    </lineage>
</organism>
<feature type="domain" description="AAA+ ATPase" evidence="2">
    <location>
        <begin position="210"/>
        <end position="372"/>
    </location>
</feature>
<dbReference type="SUPFAM" id="SSF54211">
    <property type="entry name" value="Ribosomal protein S5 domain 2-like"/>
    <property type="match status" value="1"/>
</dbReference>
<dbReference type="SMART" id="SM00382">
    <property type="entry name" value="AAA"/>
    <property type="match status" value="1"/>
</dbReference>
<evidence type="ECO:0000313" key="3">
    <source>
        <dbReference type="EMBL" id="HGE75798.1"/>
    </source>
</evidence>
<dbReference type="InterPro" id="IPR003593">
    <property type="entry name" value="AAA+_ATPase"/>
</dbReference>
<dbReference type="AlphaFoldDB" id="A0A7V3VTB4"/>
<dbReference type="InterPro" id="IPR014721">
    <property type="entry name" value="Ribsml_uS5_D2-typ_fold_subgr"/>
</dbReference>
<dbReference type="InterPro" id="IPR027417">
    <property type="entry name" value="P-loop_NTPase"/>
</dbReference>
<sequence>MHYSKVKSAILAGLDVLEVEVEADLNPRTVKQELEIVGLGDTAIKESRKRVISAIKNSGFEMPHGHITVNLAPSDAKKEGTLLDLPVAIAILIAAGKVEKHEDWLLIGELGLDGRGRKVDGVLPIMIEKDRQLKAIIPFENTPEVSLLNVKNIYAVEKLSDALKIFEGNEKFFEVKFRSIELEKMEYDLDFSEVRGQELAKRALEIAATGFHNVLMKGPPGVGKTMLARRLPTIMPDMTFEEIIESTKIYSVSGMLDGKPVTRRPFRAPHHSASLAAIIGGGDRAKPGEVTLAHNGILFMDELPEFRRDVLEALRQPLEDGVVTISRIKESHTYPARFLLIAAQNPCPCGWFNIEDGIHHCTCSITEIERYNKKISGPIEDRIDIFINVPKVDYDRYTSMKPSESSQKIRERVIEAVKIQMKRAGKLNGKMGASEVLNFCKLGDKEEDFFKNASKKLGLTARVMEKTLKVARTIADLSGEENITLSHIAEALQYRKKEEVML</sequence>
<dbReference type="InterPro" id="IPR025158">
    <property type="entry name" value="Mg_chelat-rel_C"/>
</dbReference>
<dbReference type="GO" id="GO:0005524">
    <property type="term" value="F:ATP binding"/>
    <property type="evidence" value="ECO:0007669"/>
    <property type="project" value="UniProtKB-KW"/>
</dbReference>
<keyword evidence="3" id="KW-0547">Nucleotide-binding</keyword>
<reference evidence="3" key="1">
    <citation type="journal article" date="2020" name="mSystems">
        <title>Genome- and Community-Level Interaction Insights into Carbon Utilization and Element Cycling Functions of Hydrothermarchaeota in Hydrothermal Sediment.</title>
        <authorList>
            <person name="Zhou Z."/>
            <person name="Liu Y."/>
            <person name="Xu W."/>
            <person name="Pan J."/>
            <person name="Luo Z.H."/>
            <person name="Li M."/>
        </authorList>
    </citation>
    <scope>NUCLEOTIDE SEQUENCE [LARGE SCALE GENOMIC DNA]</scope>
    <source>
        <strain evidence="3">SpSt-966</strain>
    </source>
</reference>
<dbReference type="InterPro" id="IPR004482">
    <property type="entry name" value="Mg_chelat-rel"/>
</dbReference>
<protein>
    <submittedName>
        <fullName evidence="3">ATP-binding protein</fullName>
    </submittedName>
</protein>
<name>A0A7V3VTB4_9BACT</name>
<dbReference type="NCBIfam" id="TIGR00368">
    <property type="entry name" value="YifB family Mg chelatase-like AAA ATPase"/>
    <property type="match status" value="1"/>
</dbReference>
<dbReference type="InterPro" id="IPR045006">
    <property type="entry name" value="CHLI-like"/>
</dbReference>
<dbReference type="PANTHER" id="PTHR32039:SF7">
    <property type="entry name" value="COMPETENCE PROTEIN COMM"/>
    <property type="match status" value="1"/>
</dbReference>
<dbReference type="PANTHER" id="PTHR32039">
    <property type="entry name" value="MAGNESIUM-CHELATASE SUBUNIT CHLI"/>
    <property type="match status" value="1"/>
</dbReference>
<dbReference type="Gene3D" id="3.40.50.300">
    <property type="entry name" value="P-loop containing nucleotide triphosphate hydrolases"/>
    <property type="match status" value="1"/>
</dbReference>
<comment type="caution">
    <text evidence="3">The sequence shown here is derived from an EMBL/GenBank/DDBJ whole genome shotgun (WGS) entry which is preliminary data.</text>
</comment>
<dbReference type="Gene3D" id="3.30.230.10">
    <property type="match status" value="1"/>
</dbReference>
<dbReference type="InterPro" id="IPR020568">
    <property type="entry name" value="Ribosomal_Su5_D2-typ_SF"/>
</dbReference>
<dbReference type="InterPro" id="IPR000523">
    <property type="entry name" value="Mg_chelatse_chII-like_cat_dom"/>
</dbReference>
<dbReference type="EMBL" id="DTPE01000268">
    <property type="protein sequence ID" value="HGE75798.1"/>
    <property type="molecule type" value="Genomic_DNA"/>
</dbReference>
<proteinExistence type="inferred from homology"/>
<dbReference type="PROSITE" id="PS00676">
    <property type="entry name" value="SIGMA54_INTERACT_2"/>
    <property type="match status" value="1"/>
</dbReference>